<name>A0A136J611_9PEZI</name>
<keyword evidence="2" id="KW-0812">Transmembrane</keyword>
<keyword evidence="2" id="KW-1133">Transmembrane helix</keyword>
<reference evidence="4" key="1">
    <citation type="submission" date="2016-02" db="EMBL/GenBank/DDBJ databases">
        <title>Draft genome sequence of Microdochium bolleyi, a fungal endophyte of beachgrass.</title>
        <authorList>
            <consortium name="DOE Joint Genome Institute"/>
            <person name="David A.S."/>
            <person name="May G."/>
            <person name="Haridas S."/>
            <person name="Lim J."/>
            <person name="Wang M."/>
            <person name="Labutti K."/>
            <person name="Lipzen A."/>
            <person name="Barry K."/>
            <person name="Grigoriev I.V."/>
        </authorList>
    </citation>
    <scope>NUCLEOTIDE SEQUENCE [LARGE SCALE GENOMIC DNA]</scope>
    <source>
        <strain evidence="4">J235TASD1</strain>
    </source>
</reference>
<sequence>MSEHGHAKPPLRPRERAQSHEHHRKASDAAPVIMAFQRRPAIRRQAPLAPRESNEHIVLADCRTPARALFSQMAYFNGSIDSSPEDVALVRTNKNELANWFGQTTSALFTATGTTFTARLNQLGDEGDWIGEGENDYGSFHCYQRFYQDRYKYNDALCNMVIDCSHVQPTATPTPSSNTASSPGLSTSAIIGISVGAGGACLLLALMSGYFLWRHYTKKERPPIEEEAGNDTGSGAPPVVQIREPSIKEEPAEIYELHGSYLGNEMTNDNTRAEIDGISRVEMEEQHERFSFAEGEGNEYATEIPPVTVQHVKVPRQ</sequence>
<evidence type="ECO:0000313" key="3">
    <source>
        <dbReference type="EMBL" id="KXJ92582.1"/>
    </source>
</evidence>
<gene>
    <name evidence="3" type="ORF">Micbo1qcDRAFT_49700</name>
</gene>
<dbReference type="Proteomes" id="UP000070501">
    <property type="component" value="Unassembled WGS sequence"/>
</dbReference>
<evidence type="ECO:0000256" key="1">
    <source>
        <dbReference type="SAM" id="MobiDB-lite"/>
    </source>
</evidence>
<dbReference type="STRING" id="196109.A0A136J611"/>
<feature type="transmembrane region" description="Helical" evidence="2">
    <location>
        <begin position="189"/>
        <end position="213"/>
    </location>
</feature>
<accession>A0A136J611</accession>
<feature type="region of interest" description="Disordered" evidence="1">
    <location>
        <begin position="1"/>
        <end position="31"/>
    </location>
</feature>
<protein>
    <submittedName>
        <fullName evidence="3">Uncharacterized protein</fullName>
    </submittedName>
</protein>
<proteinExistence type="predicted"/>
<organism evidence="3 4">
    <name type="scientific">Microdochium bolleyi</name>
    <dbReference type="NCBI Taxonomy" id="196109"/>
    <lineage>
        <taxon>Eukaryota</taxon>
        <taxon>Fungi</taxon>
        <taxon>Dikarya</taxon>
        <taxon>Ascomycota</taxon>
        <taxon>Pezizomycotina</taxon>
        <taxon>Sordariomycetes</taxon>
        <taxon>Xylariomycetidae</taxon>
        <taxon>Xylariales</taxon>
        <taxon>Microdochiaceae</taxon>
        <taxon>Microdochium</taxon>
    </lineage>
</organism>
<dbReference type="AlphaFoldDB" id="A0A136J611"/>
<dbReference type="EMBL" id="KQ964248">
    <property type="protein sequence ID" value="KXJ92582.1"/>
    <property type="molecule type" value="Genomic_DNA"/>
</dbReference>
<dbReference type="OrthoDB" id="5213764at2759"/>
<keyword evidence="2" id="KW-0472">Membrane</keyword>
<evidence type="ECO:0000313" key="4">
    <source>
        <dbReference type="Proteomes" id="UP000070501"/>
    </source>
</evidence>
<dbReference type="InParanoid" id="A0A136J611"/>
<evidence type="ECO:0000256" key="2">
    <source>
        <dbReference type="SAM" id="Phobius"/>
    </source>
</evidence>
<feature type="compositionally biased region" description="Basic and acidic residues" evidence="1">
    <location>
        <begin position="1"/>
        <end position="20"/>
    </location>
</feature>
<keyword evidence="4" id="KW-1185">Reference proteome</keyword>